<dbReference type="SUPFAM" id="SSF55144">
    <property type="entry name" value="LigT-like"/>
    <property type="match status" value="1"/>
</dbReference>
<dbReference type="Proteomes" id="UP000611945">
    <property type="component" value="Unassembled WGS sequence"/>
</dbReference>
<proteinExistence type="predicted"/>
<sequence>MLLSHPTQAPDATLVTDIRDYPEWHQGRLRYAVWIVPINCPALLSHIHTLQTQLSDLLHATRRQAHLTLFVCGFEQTQAVADDDFTPEQLRQQMEGLGQVQSPPCTLEIGPPDSFASAAFLPVFDDRGHLQRWRTALGQSCREVRQSAYVPHITLGLYKRRIGADELRQRLAQLPVPANSQLNIEELHYATYESRDLFGPLDTQRRIPLG</sequence>
<keyword evidence="2" id="KW-1185">Reference proteome</keyword>
<name>A0ABR8TL31_9PSED</name>
<keyword evidence="1" id="KW-0436">Ligase</keyword>
<dbReference type="Gene3D" id="3.90.1140.10">
    <property type="entry name" value="Cyclic phosphodiesterase"/>
    <property type="match status" value="1"/>
</dbReference>
<evidence type="ECO:0000313" key="2">
    <source>
        <dbReference type="Proteomes" id="UP000611945"/>
    </source>
</evidence>
<dbReference type="EMBL" id="JACSQG010000001">
    <property type="protein sequence ID" value="MBD7976472.1"/>
    <property type="molecule type" value="Genomic_DNA"/>
</dbReference>
<accession>A0ABR8TL31</accession>
<dbReference type="Pfam" id="PF13563">
    <property type="entry name" value="2_5_RNA_ligase2"/>
    <property type="match status" value="1"/>
</dbReference>
<dbReference type="GO" id="GO:0016874">
    <property type="term" value="F:ligase activity"/>
    <property type="evidence" value="ECO:0007669"/>
    <property type="project" value="UniProtKB-KW"/>
</dbReference>
<evidence type="ECO:0000313" key="1">
    <source>
        <dbReference type="EMBL" id="MBD7976472.1"/>
    </source>
</evidence>
<reference evidence="1 2" key="1">
    <citation type="submission" date="2020-08" db="EMBL/GenBank/DDBJ databases">
        <title>A Genomic Blueprint of the Chicken Gut Microbiome.</title>
        <authorList>
            <person name="Gilroy R."/>
            <person name="Ravi A."/>
            <person name="Getino M."/>
            <person name="Pursley I."/>
            <person name="Horton D.L."/>
            <person name="Alikhan N.-F."/>
            <person name="Baker D."/>
            <person name="Gharbi K."/>
            <person name="Hall N."/>
            <person name="Watson M."/>
            <person name="Adriaenssens E.M."/>
            <person name="Foster-Nyarko E."/>
            <person name="Jarju S."/>
            <person name="Secka A."/>
            <person name="Antonio M."/>
            <person name="Oren A."/>
            <person name="Chaudhuri R."/>
            <person name="La Ragione R.M."/>
            <person name="Hildebrand F."/>
            <person name="Pallen M.J."/>
        </authorList>
    </citation>
    <scope>NUCLEOTIDE SEQUENCE [LARGE SCALE GENOMIC DNA]</scope>
    <source>
        <strain evidence="1 2">Sa2CUA2</strain>
    </source>
</reference>
<organism evidence="1 2">
    <name type="scientific">Serpens gallinarum</name>
    <dbReference type="NCBI Taxonomy" id="2763075"/>
    <lineage>
        <taxon>Bacteria</taxon>
        <taxon>Pseudomonadati</taxon>
        <taxon>Pseudomonadota</taxon>
        <taxon>Gammaproteobacteria</taxon>
        <taxon>Pseudomonadales</taxon>
        <taxon>Pseudomonadaceae</taxon>
        <taxon>Pseudomonas</taxon>
    </lineage>
</organism>
<gene>
    <name evidence="1" type="ORF">H9642_04640</name>
</gene>
<dbReference type="RefSeq" id="WP_251835220.1">
    <property type="nucleotide sequence ID" value="NZ_JACSQG010000001.1"/>
</dbReference>
<protein>
    <submittedName>
        <fullName evidence="1">2'-5' RNA ligase family protein</fullName>
    </submittedName>
</protein>
<comment type="caution">
    <text evidence="1">The sequence shown here is derived from an EMBL/GenBank/DDBJ whole genome shotgun (WGS) entry which is preliminary data.</text>
</comment>
<dbReference type="InterPro" id="IPR009097">
    <property type="entry name" value="Cyclic_Pdiesterase"/>
</dbReference>